<name>A0ABN9RYW4_9DINO</name>
<proteinExistence type="inferred from homology"/>
<dbReference type="InterPro" id="IPR038959">
    <property type="entry name" value="Prp19"/>
</dbReference>
<protein>
    <recommendedName>
        <fullName evidence="1">Pre-mRNA-processing factor 19</fullName>
        <ecNumber evidence="1">2.3.2.27</ecNumber>
    </recommendedName>
</protein>
<comment type="function">
    <text evidence="1">Ubiquitin-protein ligase which is mainly involved pre-mRNA splicing and DNA repair. Required for pre-mRNA splicing as component of the spliceosome.</text>
</comment>
<dbReference type="Pfam" id="PF08606">
    <property type="entry name" value="Prp19"/>
    <property type="match status" value="1"/>
</dbReference>
<keyword evidence="1" id="KW-0747">Spliceosome</keyword>
<dbReference type="EMBL" id="CAUYUJ010007913">
    <property type="protein sequence ID" value="CAK0822338.1"/>
    <property type="molecule type" value="Genomic_DNA"/>
</dbReference>
<feature type="compositionally biased region" description="Polar residues" evidence="2">
    <location>
        <begin position="78"/>
        <end position="89"/>
    </location>
</feature>
<comment type="catalytic activity">
    <reaction evidence="1">
        <text>S-ubiquitinyl-[E2 ubiquitin-conjugating enzyme]-L-cysteine + [acceptor protein]-L-lysine = [E2 ubiquitin-conjugating enzyme]-L-cysteine + N(6)-ubiquitinyl-[acceptor protein]-L-lysine.</text>
        <dbReference type="EC" id="2.3.2.27"/>
    </reaction>
</comment>
<keyword evidence="1" id="KW-0539">Nucleus</keyword>
<comment type="similarity">
    <text evidence="1">Belongs to the WD repeat PRP19 family.</text>
</comment>
<keyword evidence="5" id="KW-1185">Reference proteome</keyword>
<evidence type="ECO:0000259" key="3">
    <source>
        <dbReference type="Pfam" id="PF08606"/>
    </source>
</evidence>
<evidence type="ECO:0000256" key="2">
    <source>
        <dbReference type="SAM" id="MobiDB-lite"/>
    </source>
</evidence>
<evidence type="ECO:0000313" key="4">
    <source>
        <dbReference type="EMBL" id="CAK0822338.1"/>
    </source>
</evidence>
<sequence length="102" mass="11101">MKANKAVRPRPASATSIPGMLSLFQSEWDALMTETYELKTHLDTTRKQLSHALYQHDAACRVIARLLKERDQARAQVGQLQDQLANSVPSAGGGPAAEADQA</sequence>
<comment type="caution">
    <text evidence="4">The sequence shown here is derived from an EMBL/GenBank/DDBJ whole genome shotgun (WGS) entry which is preliminary data.</text>
</comment>
<keyword evidence="1" id="KW-0507">mRNA processing</keyword>
<reference evidence="4" key="1">
    <citation type="submission" date="2023-10" db="EMBL/GenBank/DDBJ databases">
        <authorList>
            <person name="Chen Y."/>
            <person name="Shah S."/>
            <person name="Dougan E. K."/>
            <person name="Thang M."/>
            <person name="Chan C."/>
        </authorList>
    </citation>
    <scope>NUCLEOTIDE SEQUENCE [LARGE SCALE GENOMIC DNA]</scope>
</reference>
<dbReference type="Proteomes" id="UP001189429">
    <property type="component" value="Unassembled WGS sequence"/>
</dbReference>
<dbReference type="PANTHER" id="PTHR43995">
    <property type="entry name" value="PRE-MRNA-PROCESSING FACTOR 19"/>
    <property type="match status" value="1"/>
</dbReference>
<organism evidence="4 5">
    <name type="scientific">Prorocentrum cordatum</name>
    <dbReference type="NCBI Taxonomy" id="2364126"/>
    <lineage>
        <taxon>Eukaryota</taxon>
        <taxon>Sar</taxon>
        <taxon>Alveolata</taxon>
        <taxon>Dinophyceae</taxon>
        <taxon>Prorocentrales</taxon>
        <taxon>Prorocentraceae</taxon>
        <taxon>Prorocentrum</taxon>
    </lineage>
</organism>
<comment type="pathway">
    <text evidence="1">Protein modification; protein ubiquitination.</text>
</comment>
<comment type="subunit">
    <text evidence="1">Homotetramer.</text>
</comment>
<keyword evidence="1" id="KW-0227">DNA damage</keyword>
<keyword evidence="1" id="KW-0508">mRNA splicing</keyword>
<keyword evidence="1" id="KW-0808">Transferase</keyword>
<keyword evidence="1" id="KW-0234">DNA repair</keyword>
<evidence type="ECO:0000256" key="1">
    <source>
        <dbReference type="RuleBase" id="RU367101"/>
    </source>
</evidence>
<dbReference type="PANTHER" id="PTHR43995:SF1">
    <property type="entry name" value="PRE-MRNA-PROCESSING FACTOR 19"/>
    <property type="match status" value="1"/>
</dbReference>
<dbReference type="InterPro" id="IPR013915">
    <property type="entry name" value="Prp19_cc"/>
</dbReference>
<feature type="non-terminal residue" evidence="4">
    <location>
        <position position="102"/>
    </location>
</feature>
<feature type="region of interest" description="Disordered" evidence="2">
    <location>
        <begin position="78"/>
        <end position="102"/>
    </location>
</feature>
<accession>A0ABN9RYW4</accession>
<keyword evidence="1" id="KW-0833">Ubl conjugation pathway</keyword>
<feature type="domain" description="Prp19 coiled-coil region" evidence="3">
    <location>
        <begin position="14"/>
        <end position="79"/>
    </location>
</feature>
<gene>
    <name evidence="4" type="ORF">PCOR1329_LOCUS23393</name>
</gene>
<comment type="subcellular location">
    <subcellularLocation>
        <location evidence="1">Nucleus</location>
    </subcellularLocation>
</comment>
<evidence type="ECO:0000313" key="5">
    <source>
        <dbReference type="Proteomes" id="UP001189429"/>
    </source>
</evidence>
<dbReference type="EC" id="2.3.2.27" evidence="1"/>